<dbReference type="Gene3D" id="1.20.1250.20">
    <property type="entry name" value="MFS general substrate transporter like domains"/>
    <property type="match status" value="1"/>
</dbReference>
<evidence type="ECO:0000259" key="9">
    <source>
        <dbReference type="PROSITE" id="PS50850"/>
    </source>
</evidence>
<evidence type="ECO:0000256" key="7">
    <source>
        <dbReference type="ARBA" id="ARBA00023136"/>
    </source>
</evidence>
<dbReference type="GO" id="GO:0005886">
    <property type="term" value="C:plasma membrane"/>
    <property type="evidence" value="ECO:0007669"/>
    <property type="project" value="UniProtKB-SubCell"/>
</dbReference>
<evidence type="ECO:0000256" key="5">
    <source>
        <dbReference type="ARBA" id="ARBA00022692"/>
    </source>
</evidence>
<organism evidence="10 11">
    <name type="scientific">Pieris brassicae</name>
    <name type="common">White butterfly</name>
    <name type="synonym">Large white butterfly</name>
    <dbReference type="NCBI Taxonomy" id="7116"/>
    <lineage>
        <taxon>Eukaryota</taxon>
        <taxon>Metazoa</taxon>
        <taxon>Ecdysozoa</taxon>
        <taxon>Arthropoda</taxon>
        <taxon>Hexapoda</taxon>
        <taxon>Insecta</taxon>
        <taxon>Pterygota</taxon>
        <taxon>Neoptera</taxon>
        <taxon>Endopterygota</taxon>
        <taxon>Lepidoptera</taxon>
        <taxon>Glossata</taxon>
        <taxon>Ditrysia</taxon>
        <taxon>Papilionoidea</taxon>
        <taxon>Pieridae</taxon>
        <taxon>Pierinae</taxon>
        <taxon>Pieris</taxon>
    </lineage>
</organism>
<evidence type="ECO:0000256" key="6">
    <source>
        <dbReference type="ARBA" id="ARBA00022989"/>
    </source>
</evidence>
<dbReference type="PROSITE" id="PS00216">
    <property type="entry name" value="SUGAR_TRANSPORT_1"/>
    <property type="match status" value="1"/>
</dbReference>
<feature type="transmembrane region" description="Helical" evidence="8">
    <location>
        <begin position="171"/>
        <end position="190"/>
    </location>
</feature>
<feature type="transmembrane region" description="Helical" evidence="8">
    <location>
        <begin position="145"/>
        <end position="165"/>
    </location>
</feature>
<dbReference type="AlphaFoldDB" id="A0A9P0TQG3"/>
<dbReference type="FunFam" id="1.20.1250.20:FF:000218">
    <property type="entry name" value="facilitated trehalose transporter Tret1"/>
    <property type="match status" value="1"/>
</dbReference>
<dbReference type="PANTHER" id="PTHR48021">
    <property type="match status" value="1"/>
</dbReference>
<dbReference type="EMBL" id="CALOZG010000042">
    <property type="protein sequence ID" value="CAH4035303.1"/>
    <property type="molecule type" value="Genomic_DNA"/>
</dbReference>
<feature type="transmembrane region" description="Helical" evidence="8">
    <location>
        <begin position="289"/>
        <end position="310"/>
    </location>
</feature>
<name>A0A9P0TQG3_PIEBR</name>
<comment type="caution">
    <text evidence="10">The sequence shown here is derived from an EMBL/GenBank/DDBJ whole genome shotgun (WGS) entry which is preliminary data.</text>
</comment>
<sequence length="463" mass="50699">MKLQLSPEIIRQYSSVIIVNLSVLTTGMSLSWSSPMLVKLADPSQTQLSRPITFNEGSWIVSLGYLISTFSNVIGSFLLDKIGRKYCVLACAVPKLSMAIFLIFVTEVWMVIFARAIMLLNDCFLFCVVPVYAAEIASITQRGSLGTLLQLFSSLGVVITLSVGPFVTYRIYSYILVATVAITTIPVFFLPESPFFQFSKGKTDEALKTLTKIRGSRTQAKLELDDYEKSAEKSIKISKVELLKNKTFLKSLLLCFLLFGGSQIVGFNAVSFYLQTILISTRTNVAPEVASVIIGIIQMVGSLSVTLLTAIFERKCILIVSLTGVFIGMIGLGVFFQLCAPEFNVTGFMNYLPIISLIFVVYCYSAGIGSLIWPIGAELFEGPSRAFGTTLGLVVCQLTIFATAKYLLDMTTALGPASTYWFFSGMCVIVAILIAIFLPETKDKTFSEIQDSLGKTEKGVSSL</sequence>
<dbReference type="InterPro" id="IPR020846">
    <property type="entry name" value="MFS_dom"/>
</dbReference>
<feature type="transmembrane region" description="Helical" evidence="8">
    <location>
        <begin position="350"/>
        <end position="374"/>
    </location>
</feature>
<feature type="domain" description="Major facilitator superfamily (MFS) profile" evidence="9">
    <location>
        <begin position="15"/>
        <end position="442"/>
    </location>
</feature>
<keyword evidence="6 8" id="KW-1133">Transmembrane helix</keyword>
<reference evidence="10" key="1">
    <citation type="submission" date="2022-05" db="EMBL/GenBank/DDBJ databases">
        <authorList>
            <person name="Okamura Y."/>
        </authorList>
    </citation>
    <scope>NUCLEOTIDE SEQUENCE</scope>
</reference>
<protein>
    <recommendedName>
        <fullName evidence="9">Major facilitator superfamily (MFS) profile domain-containing protein</fullName>
    </recommendedName>
</protein>
<dbReference type="InterPro" id="IPR005828">
    <property type="entry name" value="MFS_sugar_transport-like"/>
</dbReference>
<keyword evidence="11" id="KW-1185">Reference proteome</keyword>
<dbReference type="OrthoDB" id="8120565at2759"/>
<keyword evidence="7 8" id="KW-0472">Membrane</keyword>
<evidence type="ECO:0000313" key="10">
    <source>
        <dbReference type="EMBL" id="CAH4035303.1"/>
    </source>
</evidence>
<feature type="transmembrane region" description="Helical" evidence="8">
    <location>
        <begin position="317"/>
        <end position="338"/>
    </location>
</feature>
<feature type="transmembrane region" description="Helical" evidence="8">
    <location>
        <begin position="86"/>
        <end position="106"/>
    </location>
</feature>
<proteinExistence type="predicted"/>
<evidence type="ECO:0000313" key="11">
    <source>
        <dbReference type="Proteomes" id="UP001152562"/>
    </source>
</evidence>
<keyword evidence="3" id="KW-1003">Cell membrane</keyword>
<dbReference type="InterPro" id="IPR005829">
    <property type="entry name" value="Sugar_transporter_CS"/>
</dbReference>
<keyword evidence="5 8" id="KW-0812">Transmembrane</keyword>
<comment type="subcellular location">
    <subcellularLocation>
        <location evidence="1">Cell membrane</location>
        <topology evidence="1">Multi-pass membrane protein</topology>
    </subcellularLocation>
</comment>
<keyword evidence="4" id="KW-0762">Sugar transport</keyword>
<evidence type="ECO:0000256" key="4">
    <source>
        <dbReference type="ARBA" id="ARBA00022597"/>
    </source>
</evidence>
<dbReference type="InterPro" id="IPR036259">
    <property type="entry name" value="MFS_trans_sf"/>
</dbReference>
<feature type="transmembrane region" description="Helical" evidence="8">
    <location>
        <begin position="420"/>
        <end position="438"/>
    </location>
</feature>
<evidence type="ECO:0000256" key="2">
    <source>
        <dbReference type="ARBA" id="ARBA00022448"/>
    </source>
</evidence>
<gene>
    <name evidence="10" type="ORF">PIBRA_LOCUS11375</name>
</gene>
<dbReference type="Pfam" id="PF00083">
    <property type="entry name" value="Sugar_tr"/>
    <property type="match status" value="1"/>
</dbReference>
<accession>A0A9P0TQG3</accession>
<feature type="transmembrane region" description="Helical" evidence="8">
    <location>
        <begin position="386"/>
        <end position="408"/>
    </location>
</feature>
<feature type="transmembrane region" description="Helical" evidence="8">
    <location>
        <begin position="59"/>
        <end position="79"/>
    </location>
</feature>
<dbReference type="PROSITE" id="PS50850">
    <property type="entry name" value="MFS"/>
    <property type="match status" value="1"/>
</dbReference>
<dbReference type="SUPFAM" id="SSF103473">
    <property type="entry name" value="MFS general substrate transporter"/>
    <property type="match status" value="1"/>
</dbReference>
<evidence type="ECO:0000256" key="1">
    <source>
        <dbReference type="ARBA" id="ARBA00004651"/>
    </source>
</evidence>
<dbReference type="InterPro" id="IPR050549">
    <property type="entry name" value="MFS_Trehalose_Transporter"/>
</dbReference>
<feature type="transmembrane region" description="Helical" evidence="8">
    <location>
        <begin position="252"/>
        <end position="274"/>
    </location>
</feature>
<dbReference type="Proteomes" id="UP001152562">
    <property type="component" value="Unassembled WGS sequence"/>
</dbReference>
<dbReference type="GO" id="GO:0022857">
    <property type="term" value="F:transmembrane transporter activity"/>
    <property type="evidence" value="ECO:0007669"/>
    <property type="project" value="InterPro"/>
</dbReference>
<keyword evidence="2" id="KW-0813">Transport</keyword>
<evidence type="ECO:0000256" key="3">
    <source>
        <dbReference type="ARBA" id="ARBA00022475"/>
    </source>
</evidence>
<dbReference type="PANTHER" id="PTHR48021:SF47">
    <property type="entry name" value="GH17672P"/>
    <property type="match status" value="1"/>
</dbReference>
<feature type="transmembrane region" description="Helical" evidence="8">
    <location>
        <begin position="12"/>
        <end position="32"/>
    </location>
</feature>
<evidence type="ECO:0000256" key="8">
    <source>
        <dbReference type="SAM" id="Phobius"/>
    </source>
</evidence>
<feature type="transmembrane region" description="Helical" evidence="8">
    <location>
        <begin position="112"/>
        <end position="133"/>
    </location>
</feature>